<dbReference type="STRING" id="71717.A0A4Y7TZS0"/>
<dbReference type="OrthoDB" id="5327148at2759"/>
<dbReference type="InterPro" id="IPR056019">
    <property type="entry name" value="DUF7598"/>
</dbReference>
<proteinExistence type="predicted"/>
<feature type="transmembrane region" description="Helical" evidence="2">
    <location>
        <begin position="124"/>
        <end position="144"/>
    </location>
</feature>
<dbReference type="AlphaFoldDB" id="A0A4Y7TZS0"/>
<evidence type="ECO:0000313" key="4">
    <source>
        <dbReference type="EMBL" id="TEB39670.1"/>
    </source>
</evidence>
<name>A0A4Y7TZS0_COPMI</name>
<feature type="domain" description="DUF7598" evidence="3">
    <location>
        <begin position="93"/>
        <end position="151"/>
    </location>
</feature>
<feature type="transmembrane region" description="Helical" evidence="2">
    <location>
        <begin position="156"/>
        <end position="178"/>
    </location>
</feature>
<dbReference type="Pfam" id="PF24535">
    <property type="entry name" value="DUF7598"/>
    <property type="match status" value="1"/>
</dbReference>
<keyword evidence="5" id="KW-1185">Reference proteome</keyword>
<evidence type="ECO:0000256" key="2">
    <source>
        <dbReference type="SAM" id="Phobius"/>
    </source>
</evidence>
<dbReference type="Proteomes" id="UP000298030">
    <property type="component" value="Unassembled WGS sequence"/>
</dbReference>
<evidence type="ECO:0000313" key="5">
    <source>
        <dbReference type="Proteomes" id="UP000298030"/>
    </source>
</evidence>
<evidence type="ECO:0000256" key="1">
    <source>
        <dbReference type="SAM" id="MobiDB-lite"/>
    </source>
</evidence>
<sequence>MANTRTSTSHLNVCGLIADNIPVYFFGLNGVRFLSIVSLMLVFASSILVMVTNIKAVNAFEAAKGQNSTEAHSMVDCDYIEGSTVPNQPAGAFWAVVATLLIIFQTIILFLSEVSWPMSFFDRFFPVLGSEFGLGALGIFQGLIATQILSHHVDDFTLVAAFFLFALGCVNMLLGLIFRQSAKVKRSIRRWRAEKSGVLPTSNKGDASGPYGDRPAFGTPVTLPGYQTEKGYLGQAYGLDRTGSVSSFDSTAKSGMGFGRQGEKAAGLRGFMLQKPEESLPRYVSPPASTAHGRVTRSNSTSSSWSSPTHYTQDTKQSQLREAIMNQVQPSYERSRSRARAEDDDEDMYDSEGVSRSSTPGPRHAQGPAFKSSQTAL</sequence>
<feature type="region of interest" description="Disordered" evidence="1">
    <location>
        <begin position="280"/>
        <end position="377"/>
    </location>
</feature>
<feature type="compositionally biased region" description="Polar residues" evidence="1">
    <location>
        <begin position="308"/>
        <end position="330"/>
    </location>
</feature>
<organism evidence="4 5">
    <name type="scientific">Coprinellus micaceus</name>
    <name type="common">Glistening ink-cap mushroom</name>
    <name type="synonym">Coprinus micaceus</name>
    <dbReference type="NCBI Taxonomy" id="71717"/>
    <lineage>
        <taxon>Eukaryota</taxon>
        <taxon>Fungi</taxon>
        <taxon>Dikarya</taxon>
        <taxon>Basidiomycota</taxon>
        <taxon>Agaricomycotina</taxon>
        <taxon>Agaricomycetes</taxon>
        <taxon>Agaricomycetidae</taxon>
        <taxon>Agaricales</taxon>
        <taxon>Agaricineae</taxon>
        <taxon>Psathyrellaceae</taxon>
        <taxon>Coprinellus</taxon>
    </lineage>
</organism>
<reference evidence="4 5" key="1">
    <citation type="journal article" date="2019" name="Nat. Ecol. Evol.">
        <title>Megaphylogeny resolves global patterns of mushroom evolution.</title>
        <authorList>
            <person name="Varga T."/>
            <person name="Krizsan K."/>
            <person name="Foldi C."/>
            <person name="Dima B."/>
            <person name="Sanchez-Garcia M."/>
            <person name="Sanchez-Ramirez S."/>
            <person name="Szollosi G.J."/>
            <person name="Szarkandi J.G."/>
            <person name="Papp V."/>
            <person name="Albert L."/>
            <person name="Andreopoulos W."/>
            <person name="Angelini C."/>
            <person name="Antonin V."/>
            <person name="Barry K.W."/>
            <person name="Bougher N.L."/>
            <person name="Buchanan P."/>
            <person name="Buyck B."/>
            <person name="Bense V."/>
            <person name="Catcheside P."/>
            <person name="Chovatia M."/>
            <person name="Cooper J."/>
            <person name="Damon W."/>
            <person name="Desjardin D."/>
            <person name="Finy P."/>
            <person name="Geml J."/>
            <person name="Haridas S."/>
            <person name="Hughes K."/>
            <person name="Justo A."/>
            <person name="Karasinski D."/>
            <person name="Kautmanova I."/>
            <person name="Kiss B."/>
            <person name="Kocsube S."/>
            <person name="Kotiranta H."/>
            <person name="LaButti K.M."/>
            <person name="Lechner B.E."/>
            <person name="Liimatainen K."/>
            <person name="Lipzen A."/>
            <person name="Lukacs Z."/>
            <person name="Mihaltcheva S."/>
            <person name="Morgado L.N."/>
            <person name="Niskanen T."/>
            <person name="Noordeloos M.E."/>
            <person name="Ohm R.A."/>
            <person name="Ortiz-Santana B."/>
            <person name="Ovrebo C."/>
            <person name="Racz N."/>
            <person name="Riley R."/>
            <person name="Savchenko A."/>
            <person name="Shiryaev A."/>
            <person name="Soop K."/>
            <person name="Spirin V."/>
            <person name="Szebenyi C."/>
            <person name="Tomsovsky M."/>
            <person name="Tulloss R.E."/>
            <person name="Uehling J."/>
            <person name="Grigoriev I.V."/>
            <person name="Vagvolgyi C."/>
            <person name="Papp T."/>
            <person name="Martin F.M."/>
            <person name="Miettinen O."/>
            <person name="Hibbett D.S."/>
            <person name="Nagy L.G."/>
        </authorList>
    </citation>
    <scope>NUCLEOTIDE SEQUENCE [LARGE SCALE GENOMIC DNA]</scope>
    <source>
        <strain evidence="4 5">FP101781</strain>
    </source>
</reference>
<feature type="transmembrane region" description="Helical" evidence="2">
    <location>
        <begin position="92"/>
        <end position="112"/>
    </location>
</feature>
<keyword evidence="2" id="KW-0812">Transmembrane</keyword>
<accession>A0A4Y7TZS0</accession>
<comment type="caution">
    <text evidence="4">The sequence shown here is derived from an EMBL/GenBank/DDBJ whole genome shotgun (WGS) entry which is preliminary data.</text>
</comment>
<feature type="compositionally biased region" description="Low complexity" evidence="1">
    <location>
        <begin position="298"/>
        <end position="307"/>
    </location>
</feature>
<protein>
    <recommendedName>
        <fullName evidence="3">DUF7598 domain-containing protein</fullName>
    </recommendedName>
</protein>
<dbReference type="EMBL" id="QPFP01000001">
    <property type="protein sequence ID" value="TEB39670.1"/>
    <property type="molecule type" value="Genomic_DNA"/>
</dbReference>
<keyword evidence="2" id="KW-0472">Membrane</keyword>
<evidence type="ECO:0000259" key="3">
    <source>
        <dbReference type="Pfam" id="PF24535"/>
    </source>
</evidence>
<keyword evidence="2" id="KW-1133">Transmembrane helix</keyword>
<gene>
    <name evidence="4" type="ORF">FA13DRAFT_1618672</name>
</gene>